<dbReference type="Proteomes" id="UP000584325">
    <property type="component" value="Unassembled WGS sequence"/>
</dbReference>
<dbReference type="OrthoDB" id="338827at2"/>
<dbReference type="PANTHER" id="PTHR40469:SF2">
    <property type="entry name" value="GALACTOSE-BINDING DOMAIN-LIKE SUPERFAMILY PROTEIN"/>
    <property type="match status" value="1"/>
</dbReference>
<evidence type="ECO:0000313" key="4">
    <source>
        <dbReference type="EMBL" id="QCP10216.1"/>
    </source>
</evidence>
<dbReference type="InterPro" id="IPR029010">
    <property type="entry name" value="ThuA-like"/>
</dbReference>
<dbReference type="EMBL" id="CP040017">
    <property type="protein sequence ID" value="QCP10216.1"/>
    <property type="molecule type" value="Genomic_DNA"/>
</dbReference>
<dbReference type="InterPro" id="IPR029062">
    <property type="entry name" value="Class_I_gatase-like"/>
</dbReference>
<evidence type="ECO:0000313" key="5">
    <source>
        <dbReference type="Proteomes" id="UP000298763"/>
    </source>
</evidence>
<feature type="domain" description="ThuA-like" evidence="2">
    <location>
        <begin position="29"/>
        <end position="251"/>
    </location>
</feature>
<evidence type="ECO:0000313" key="6">
    <source>
        <dbReference type="Proteomes" id="UP000584325"/>
    </source>
</evidence>
<dbReference type="EMBL" id="JACHXS010000003">
    <property type="protein sequence ID" value="MBB3221010.1"/>
    <property type="molecule type" value="Genomic_DNA"/>
</dbReference>
<dbReference type="PANTHER" id="PTHR40469">
    <property type="entry name" value="SECRETED GLYCOSYL HYDROLASE"/>
    <property type="match status" value="1"/>
</dbReference>
<dbReference type="SUPFAM" id="SSF52317">
    <property type="entry name" value="Class I glutamine amidotransferase-like"/>
    <property type="match status" value="1"/>
</dbReference>
<proteinExistence type="predicted"/>
<dbReference type="Pfam" id="PF06283">
    <property type="entry name" value="ThuA"/>
    <property type="match status" value="1"/>
</dbReference>
<reference evidence="3 6" key="2">
    <citation type="submission" date="2020-08" db="EMBL/GenBank/DDBJ databases">
        <title>Genomic Encyclopedia of Type Strains, Phase III (KMG-III): the genomes of soil and plant-associated and newly described type strains.</title>
        <authorList>
            <person name="Whitman W."/>
        </authorList>
    </citation>
    <scope>NUCLEOTIDE SEQUENCE [LARGE SCALE GENOMIC DNA]</scope>
    <source>
        <strain evidence="3 6">CECT 7753</strain>
    </source>
</reference>
<sequence>MRPHPFAIPAILACCLSFCHPAWADPQFRLLVLAAPNKYHYEYIPVARESFEQLGKLHAFEMTYATQLWALDGDLKRYSAIVLLNTSGEEFSEAQRRKFEEYVDGGGNVAIVHRAIIIPPGKWPWYEKLVGRSFTIHPKMQTAVVRTVDKAFPATFGVPERWIWSDEWYELANPHNVAIRPVLNVDERTYDPTRIWPGQVANGMGAEHPVSWYHHVGGRKARVFVSALGHDVNMYRDRHYLDHLYGGIWWAATGNGIAAP</sequence>
<protein>
    <submittedName>
        <fullName evidence="4">ThuA domain-containing protein</fullName>
    </submittedName>
</protein>
<organism evidence="3 6">
    <name type="scientific">Pseudoduganella umbonata</name>
    <dbReference type="NCBI Taxonomy" id="864828"/>
    <lineage>
        <taxon>Bacteria</taxon>
        <taxon>Pseudomonadati</taxon>
        <taxon>Pseudomonadota</taxon>
        <taxon>Betaproteobacteria</taxon>
        <taxon>Burkholderiales</taxon>
        <taxon>Oxalobacteraceae</taxon>
        <taxon>Telluria group</taxon>
        <taxon>Pseudoduganella</taxon>
    </lineage>
</organism>
<dbReference type="Gene3D" id="3.40.50.880">
    <property type="match status" value="1"/>
</dbReference>
<dbReference type="AlphaFoldDB" id="A0A4P8HMH3"/>
<accession>A0A4P8HMH3</accession>
<evidence type="ECO:0000259" key="2">
    <source>
        <dbReference type="Pfam" id="PF06283"/>
    </source>
</evidence>
<name>A0A4P8HMH3_9BURK</name>
<dbReference type="RefSeq" id="WP_137313100.1">
    <property type="nucleotide sequence ID" value="NZ_CP040017.1"/>
</dbReference>
<feature type="signal peptide" evidence="1">
    <location>
        <begin position="1"/>
        <end position="24"/>
    </location>
</feature>
<evidence type="ECO:0000256" key="1">
    <source>
        <dbReference type="SAM" id="SignalP"/>
    </source>
</evidence>
<reference evidence="4 5" key="1">
    <citation type="submission" date="2019-05" db="EMBL/GenBank/DDBJ databases">
        <title>Draft Genome Sequences of Six Type Strains of the Genus Massilia.</title>
        <authorList>
            <person name="Miess H."/>
            <person name="Frediansyhah A."/>
            <person name="Gross H."/>
        </authorList>
    </citation>
    <scope>NUCLEOTIDE SEQUENCE [LARGE SCALE GENOMIC DNA]</scope>
    <source>
        <strain evidence="4 5">DSMZ 26121</strain>
    </source>
</reference>
<feature type="chain" id="PRO_5044607230" evidence="1">
    <location>
        <begin position="25"/>
        <end position="260"/>
    </location>
</feature>
<keyword evidence="1" id="KW-0732">Signal</keyword>
<evidence type="ECO:0000313" key="3">
    <source>
        <dbReference type="EMBL" id="MBB3221010.1"/>
    </source>
</evidence>
<keyword evidence="5" id="KW-1185">Reference proteome</keyword>
<dbReference type="Proteomes" id="UP000298763">
    <property type="component" value="Chromosome"/>
</dbReference>
<gene>
    <name evidence="4" type="ORF">FCL38_07105</name>
    <name evidence="3" type="ORF">FHS02_001817</name>
</gene>